<dbReference type="EMBL" id="JRLY01000016">
    <property type="protein sequence ID" value="KGO91682.1"/>
    <property type="molecule type" value="Genomic_DNA"/>
</dbReference>
<reference evidence="6 7" key="1">
    <citation type="submission" date="2013-09" db="EMBL/GenBank/DDBJ databases">
        <authorList>
            <person name="Zeng Z."/>
            <person name="Chen C."/>
        </authorList>
    </citation>
    <scope>NUCLEOTIDE SEQUENCE [LARGE SCALE GENOMIC DNA]</scope>
    <source>
        <strain evidence="6 7">WB 4.1-42</strain>
    </source>
</reference>
<protein>
    <recommendedName>
        <fullName evidence="2">protein-glutamate methylesterase</fullName>
        <ecNumber evidence="2">3.1.1.61</ecNumber>
    </recommendedName>
</protein>
<comment type="catalytic activity">
    <reaction evidence="3">
        <text>[protein]-L-glutamate 5-O-methyl ester + H2O = L-glutamyl-[protein] + methanol + H(+)</text>
        <dbReference type="Rhea" id="RHEA:23236"/>
        <dbReference type="Rhea" id="RHEA-COMP:10208"/>
        <dbReference type="Rhea" id="RHEA-COMP:10311"/>
        <dbReference type="ChEBI" id="CHEBI:15377"/>
        <dbReference type="ChEBI" id="CHEBI:15378"/>
        <dbReference type="ChEBI" id="CHEBI:17790"/>
        <dbReference type="ChEBI" id="CHEBI:29973"/>
        <dbReference type="ChEBI" id="CHEBI:82795"/>
        <dbReference type="EC" id="3.1.1.61"/>
    </reaction>
</comment>
<dbReference type="GO" id="GO:0006935">
    <property type="term" value="P:chemotaxis"/>
    <property type="evidence" value="ECO:0007669"/>
    <property type="project" value="UniProtKB-UniRule"/>
</dbReference>
<evidence type="ECO:0000256" key="2">
    <source>
        <dbReference type="ARBA" id="ARBA00039140"/>
    </source>
</evidence>
<dbReference type="SUPFAM" id="SSF52738">
    <property type="entry name" value="Methylesterase CheB, C-terminal domain"/>
    <property type="match status" value="1"/>
</dbReference>
<dbReference type="GO" id="GO:0005737">
    <property type="term" value="C:cytoplasm"/>
    <property type="evidence" value="ECO:0007669"/>
    <property type="project" value="InterPro"/>
</dbReference>
<evidence type="ECO:0000256" key="4">
    <source>
        <dbReference type="PROSITE-ProRule" id="PRU00050"/>
    </source>
</evidence>
<keyword evidence="7" id="KW-1185">Reference proteome</keyword>
<feature type="domain" description="CheB-type methylesterase" evidence="5">
    <location>
        <begin position="6"/>
        <end position="184"/>
    </location>
</feature>
<dbReference type="RefSeq" id="WP_026993239.1">
    <property type="nucleotide sequence ID" value="NZ_JRLY01000016.1"/>
</dbReference>
<dbReference type="AlphaFoldDB" id="A0A0A2MGA9"/>
<sequence length="193" mass="20659">MEKSPIISGCKVVIIGGSAGSLDVLLKLLPRLTVATFAIVLVVHRKSSEDSTLEELIAIKTSIPVKEVEDKIALLPGNIYIAPSDYHLLFEKNDQLSLDTSEKVNYSRPSIDVSFESAADVYGPALVAVLLSGANADGTQGLQAIKAAGGIVVVQDPETAEMPFMPRNAIENLTADYILGINDLYEFISTINI</sequence>
<dbReference type="EC" id="3.1.1.61" evidence="2"/>
<evidence type="ECO:0000313" key="7">
    <source>
        <dbReference type="Proteomes" id="UP000030111"/>
    </source>
</evidence>
<dbReference type="STRING" id="1121898.GCA_000422725_03131"/>
<accession>A0A0A2MGA9</accession>
<dbReference type="GO" id="GO:0000156">
    <property type="term" value="F:phosphorelay response regulator activity"/>
    <property type="evidence" value="ECO:0007669"/>
    <property type="project" value="InterPro"/>
</dbReference>
<comment type="caution">
    <text evidence="6">The sequence shown here is derived from an EMBL/GenBank/DDBJ whole genome shotgun (WGS) entry which is preliminary data.</text>
</comment>
<dbReference type="PROSITE" id="PS50122">
    <property type="entry name" value="CHEB"/>
    <property type="match status" value="1"/>
</dbReference>
<keyword evidence="4" id="KW-0145">Chemotaxis</keyword>
<evidence type="ECO:0000313" key="6">
    <source>
        <dbReference type="EMBL" id="KGO91682.1"/>
    </source>
</evidence>
<dbReference type="OrthoDB" id="1524092at2"/>
<evidence type="ECO:0000259" key="5">
    <source>
        <dbReference type="PROSITE" id="PS50122"/>
    </source>
</evidence>
<dbReference type="eggNOG" id="COG2201">
    <property type="taxonomic scope" value="Bacteria"/>
</dbReference>
<evidence type="ECO:0000256" key="1">
    <source>
        <dbReference type="ARBA" id="ARBA00022801"/>
    </source>
</evidence>
<dbReference type="CDD" id="cd16433">
    <property type="entry name" value="CheB"/>
    <property type="match status" value="1"/>
</dbReference>
<keyword evidence="1 4" id="KW-0378">Hydrolase</keyword>
<dbReference type="InterPro" id="IPR035909">
    <property type="entry name" value="CheB_C"/>
</dbReference>
<gene>
    <name evidence="6" type="ORF">Q766_16765</name>
</gene>
<dbReference type="Gene3D" id="3.40.50.180">
    <property type="entry name" value="Methylesterase CheB, C-terminal domain"/>
    <property type="match status" value="1"/>
</dbReference>
<dbReference type="PANTHER" id="PTHR42872:SF6">
    <property type="entry name" value="PROTEIN-GLUTAMATE METHYLESTERASE_PROTEIN-GLUTAMINE GLUTAMINASE"/>
    <property type="match status" value="1"/>
</dbReference>
<name>A0A0A2MGA9_9FLAO</name>
<proteinExistence type="predicted"/>
<feature type="active site" evidence="4">
    <location>
        <position position="44"/>
    </location>
</feature>
<feature type="active site" evidence="4">
    <location>
        <position position="137"/>
    </location>
</feature>
<evidence type="ECO:0000256" key="3">
    <source>
        <dbReference type="ARBA" id="ARBA00048267"/>
    </source>
</evidence>
<dbReference type="PANTHER" id="PTHR42872">
    <property type="entry name" value="PROTEIN-GLUTAMATE METHYLESTERASE/PROTEIN-GLUTAMINE GLUTAMINASE"/>
    <property type="match status" value="1"/>
</dbReference>
<dbReference type="Proteomes" id="UP000030111">
    <property type="component" value="Unassembled WGS sequence"/>
</dbReference>
<dbReference type="GO" id="GO:0008984">
    <property type="term" value="F:protein-glutamate methylesterase activity"/>
    <property type="evidence" value="ECO:0007669"/>
    <property type="project" value="UniProtKB-EC"/>
</dbReference>
<feature type="active site" evidence="4">
    <location>
        <position position="18"/>
    </location>
</feature>
<dbReference type="Pfam" id="PF01339">
    <property type="entry name" value="CheB_methylest"/>
    <property type="match status" value="1"/>
</dbReference>
<organism evidence="6 7">
    <name type="scientific">Flavobacterium subsaxonicum WB 4.1-42 = DSM 21790</name>
    <dbReference type="NCBI Taxonomy" id="1121898"/>
    <lineage>
        <taxon>Bacteria</taxon>
        <taxon>Pseudomonadati</taxon>
        <taxon>Bacteroidota</taxon>
        <taxon>Flavobacteriia</taxon>
        <taxon>Flavobacteriales</taxon>
        <taxon>Flavobacteriaceae</taxon>
        <taxon>Flavobacterium</taxon>
    </lineage>
</organism>
<dbReference type="InterPro" id="IPR000673">
    <property type="entry name" value="Sig_transdc_resp-reg_Me-estase"/>
</dbReference>